<accession>A0A6U6GT11</accession>
<gene>
    <name evidence="2" type="ORF">OAUR00152_LOCUS25915</name>
    <name evidence="3" type="ORF">OAUR00152_LOCUS25916</name>
</gene>
<evidence type="ECO:0008006" key="4">
    <source>
        <dbReference type="Google" id="ProtNLM"/>
    </source>
</evidence>
<evidence type="ECO:0000256" key="1">
    <source>
        <dbReference type="SAM" id="SignalP"/>
    </source>
</evidence>
<dbReference type="AlphaFoldDB" id="A0A6U6GT11"/>
<name>A0A6U6GT11_9STRA</name>
<protein>
    <recommendedName>
        <fullName evidence="4">Secreted protein</fullName>
    </recommendedName>
</protein>
<feature type="signal peptide" evidence="1">
    <location>
        <begin position="1"/>
        <end position="22"/>
    </location>
</feature>
<evidence type="ECO:0000313" key="2">
    <source>
        <dbReference type="EMBL" id="CAE2259353.1"/>
    </source>
</evidence>
<evidence type="ECO:0000313" key="3">
    <source>
        <dbReference type="EMBL" id="CAE2259356.1"/>
    </source>
</evidence>
<dbReference type="EMBL" id="HBKQ01037541">
    <property type="protein sequence ID" value="CAE2259353.1"/>
    <property type="molecule type" value="Transcribed_RNA"/>
</dbReference>
<feature type="chain" id="PRO_5036192391" description="Secreted protein" evidence="1">
    <location>
        <begin position="23"/>
        <end position="109"/>
    </location>
</feature>
<organism evidence="3">
    <name type="scientific">Odontella aurita</name>
    <dbReference type="NCBI Taxonomy" id="265563"/>
    <lineage>
        <taxon>Eukaryota</taxon>
        <taxon>Sar</taxon>
        <taxon>Stramenopiles</taxon>
        <taxon>Ochrophyta</taxon>
        <taxon>Bacillariophyta</taxon>
        <taxon>Mediophyceae</taxon>
        <taxon>Biddulphiophycidae</taxon>
        <taxon>Eupodiscales</taxon>
        <taxon>Odontellaceae</taxon>
        <taxon>Odontella</taxon>
    </lineage>
</organism>
<keyword evidence="1" id="KW-0732">Signal</keyword>
<proteinExistence type="predicted"/>
<dbReference type="EMBL" id="HBKQ01037542">
    <property type="protein sequence ID" value="CAE2259356.1"/>
    <property type="molecule type" value="Transcribed_RNA"/>
</dbReference>
<sequence length="109" mass="12347">MLCFVFAEIAALGTSLFSPVSATEGTTKVRHFHVTFATIGRVWFTAIHQEDSNCIYGECHPQKEFYCVCRRQALRKMGKQSGIDYNMKFIMDPFVPSSGISLSCHKNFQ</sequence>
<reference evidence="3" key="1">
    <citation type="submission" date="2021-01" db="EMBL/GenBank/DDBJ databases">
        <authorList>
            <person name="Corre E."/>
            <person name="Pelletier E."/>
            <person name="Niang G."/>
            <person name="Scheremetjew M."/>
            <person name="Finn R."/>
            <person name="Kale V."/>
            <person name="Holt S."/>
            <person name="Cochrane G."/>
            <person name="Meng A."/>
            <person name="Brown T."/>
            <person name="Cohen L."/>
        </authorList>
    </citation>
    <scope>NUCLEOTIDE SEQUENCE</scope>
    <source>
        <strain evidence="3">Isolate 1302-5</strain>
    </source>
</reference>